<dbReference type="CDD" id="cd00190">
    <property type="entry name" value="Tryp_SPc"/>
    <property type="match status" value="1"/>
</dbReference>
<dbReference type="SUPFAM" id="SSF50494">
    <property type="entry name" value="Trypsin-like serine proteases"/>
    <property type="match status" value="1"/>
</dbReference>
<feature type="signal peptide" evidence="3">
    <location>
        <begin position="1"/>
        <end position="26"/>
    </location>
</feature>
<dbReference type="PROSITE" id="PS00134">
    <property type="entry name" value="TRYPSIN_HIS"/>
    <property type="match status" value="1"/>
</dbReference>
<comment type="similarity">
    <text evidence="1">Belongs to the peptidase S1 family.</text>
</comment>
<dbReference type="AlphaFoldDB" id="A0A1H3PS42"/>
<keyword evidence="3" id="KW-0732">Signal</keyword>
<dbReference type="GO" id="GO:0004252">
    <property type="term" value="F:serine-type endopeptidase activity"/>
    <property type="evidence" value="ECO:0007669"/>
    <property type="project" value="InterPro"/>
</dbReference>
<protein>
    <submittedName>
        <fullName evidence="5">Trypsin</fullName>
    </submittedName>
</protein>
<dbReference type="InterPro" id="IPR018114">
    <property type="entry name" value="TRYPSIN_HIS"/>
</dbReference>
<dbReference type="EMBL" id="FNOK01000043">
    <property type="protein sequence ID" value="SDZ03927.1"/>
    <property type="molecule type" value="Genomic_DNA"/>
</dbReference>
<dbReference type="InterPro" id="IPR001254">
    <property type="entry name" value="Trypsin_dom"/>
</dbReference>
<keyword evidence="6" id="KW-1185">Reference proteome</keyword>
<evidence type="ECO:0000256" key="1">
    <source>
        <dbReference type="ARBA" id="ARBA00007664"/>
    </source>
</evidence>
<dbReference type="PANTHER" id="PTHR24276:SF91">
    <property type="entry name" value="AT26814P-RELATED"/>
    <property type="match status" value="1"/>
</dbReference>
<dbReference type="InterPro" id="IPR043504">
    <property type="entry name" value="Peptidase_S1_PA_chymotrypsin"/>
</dbReference>
<dbReference type="PROSITE" id="PS50240">
    <property type="entry name" value="TRYPSIN_DOM"/>
    <property type="match status" value="1"/>
</dbReference>
<dbReference type="SMART" id="SM00020">
    <property type="entry name" value="Tryp_SPc"/>
    <property type="match status" value="1"/>
</dbReference>
<evidence type="ECO:0000313" key="6">
    <source>
        <dbReference type="Proteomes" id="UP000199529"/>
    </source>
</evidence>
<dbReference type="STRING" id="418495.SAMN05216215_104380"/>
<reference evidence="6" key="1">
    <citation type="submission" date="2016-10" db="EMBL/GenBank/DDBJ databases">
        <authorList>
            <person name="Varghese N."/>
            <person name="Submissions S."/>
        </authorList>
    </citation>
    <scope>NUCLEOTIDE SEQUENCE [LARGE SCALE GENOMIC DNA]</scope>
    <source>
        <strain evidence="6">CGMCC 4.3530</strain>
    </source>
</reference>
<dbReference type="RefSeq" id="WP_093273556.1">
    <property type="nucleotide sequence ID" value="NZ_FNOK01000043.1"/>
</dbReference>
<dbReference type="Pfam" id="PF00089">
    <property type="entry name" value="Trypsin"/>
    <property type="match status" value="1"/>
</dbReference>
<dbReference type="InterPro" id="IPR050430">
    <property type="entry name" value="Peptidase_S1"/>
</dbReference>
<evidence type="ECO:0000259" key="4">
    <source>
        <dbReference type="PROSITE" id="PS50240"/>
    </source>
</evidence>
<dbReference type="Proteomes" id="UP000199529">
    <property type="component" value="Unassembled WGS sequence"/>
</dbReference>
<dbReference type="GO" id="GO:0006508">
    <property type="term" value="P:proteolysis"/>
    <property type="evidence" value="ECO:0007669"/>
    <property type="project" value="InterPro"/>
</dbReference>
<dbReference type="PRINTS" id="PR00722">
    <property type="entry name" value="CHYMOTRYPSIN"/>
</dbReference>
<accession>A0A1H3PS42</accession>
<dbReference type="InterPro" id="IPR001314">
    <property type="entry name" value="Peptidase_S1A"/>
</dbReference>
<dbReference type="PANTHER" id="PTHR24276">
    <property type="entry name" value="POLYSERASE-RELATED"/>
    <property type="match status" value="1"/>
</dbReference>
<feature type="domain" description="Peptidase S1" evidence="4">
    <location>
        <begin position="35"/>
        <end position="247"/>
    </location>
</feature>
<name>A0A1H3PS42_9PSEU</name>
<organism evidence="5 6">
    <name type="scientific">Saccharopolyspora shandongensis</name>
    <dbReference type="NCBI Taxonomy" id="418495"/>
    <lineage>
        <taxon>Bacteria</taxon>
        <taxon>Bacillati</taxon>
        <taxon>Actinomycetota</taxon>
        <taxon>Actinomycetes</taxon>
        <taxon>Pseudonocardiales</taxon>
        <taxon>Pseudonocardiaceae</taxon>
        <taxon>Saccharopolyspora</taxon>
    </lineage>
</organism>
<evidence type="ECO:0000256" key="2">
    <source>
        <dbReference type="ARBA" id="ARBA00023157"/>
    </source>
</evidence>
<keyword evidence="2" id="KW-1015">Disulfide bond</keyword>
<dbReference type="OrthoDB" id="3657335at2"/>
<evidence type="ECO:0000313" key="5">
    <source>
        <dbReference type="EMBL" id="SDZ03927.1"/>
    </source>
</evidence>
<dbReference type="InterPro" id="IPR009003">
    <property type="entry name" value="Peptidase_S1_PA"/>
</dbReference>
<feature type="chain" id="PRO_5011564290" evidence="3">
    <location>
        <begin position="27"/>
        <end position="248"/>
    </location>
</feature>
<gene>
    <name evidence="5" type="ORF">SAMN05216215_104380</name>
</gene>
<evidence type="ECO:0000256" key="3">
    <source>
        <dbReference type="SAM" id="SignalP"/>
    </source>
</evidence>
<sequence length="248" mass="25037">MRKRSVLIGAIAAVGAIGALGLPAVAAPSDVNPYIVGGHDATEEYSFMVSLQQQGQHGCGGSLIKPDWVVTAAHCVQGGGQFSVRVGSNDHTSGGEEANVTNVQTHPSGDIAVLQLDRQLQATPIKIAADSGAAGTATRIIGWGQTCAEPGCGPAPQVLQELDTQVVEDSGCQGIDGQGEICTDNPNGDSGACYGDSGGPQIKGTPGNWELIGATSRSGNGDSTCATGPSIYTDVVAYADWVSQNTGG</sequence>
<dbReference type="Gene3D" id="2.40.10.10">
    <property type="entry name" value="Trypsin-like serine proteases"/>
    <property type="match status" value="1"/>
</dbReference>
<proteinExistence type="inferred from homology"/>